<dbReference type="EMBL" id="JACYTP010000021">
    <property type="protein sequence ID" value="MBD8515160.1"/>
    <property type="molecule type" value="Genomic_DNA"/>
</dbReference>
<sequence length="179" mass="19586">MLTLSGTQLSLKSLRVSVRQQLAGQDMSGQTAATDQAETGDKAKVLSVSGTIPFERQPDLSKLFELAGVKENDARQVYRISNRTAQALKIREVKFQGNIRGDEQESLRQWAVSFELVEHRSVPERVESREADKAASQQTVQGVETPSDQVTASADVPPETTVELTGFMGVLKRVDNALA</sequence>
<dbReference type="Pfam" id="PF25759">
    <property type="entry name" value="HP1_ORF34"/>
    <property type="match status" value="1"/>
</dbReference>
<name>A0ABR9BRG0_9GAMM</name>
<reference evidence="2 3" key="1">
    <citation type="submission" date="2020-09" db="EMBL/GenBank/DDBJ databases">
        <title>Photobacterium sp. CAU 1568 isolated from sand of Sido Beach.</title>
        <authorList>
            <person name="Kim W."/>
        </authorList>
    </citation>
    <scope>NUCLEOTIDE SEQUENCE [LARGE SCALE GENOMIC DNA]</scope>
    <source>
        <strain evidence="2 3">CAU 1568</strain>
    </source>
</reference>
<gene>
    <name evidence="2" type="ORF">IFO68_20995</name>
</gene>
<dbReference type="RefSeq" id="WP_192017730.1">
    <property type="nucleotide sequence ID" value="NZ_JACYTP010000021.1"/>
</dbReference>
<comment type="caution">
    <text evidence="2">The sequence shown here is derived from an EMBL/GenBank/DDBJ whole genome shotgun (WGS) entry which is preliminary data.</text>
</comment>
<evidence type="ECO:0000256" key="1">
    <source>
        <dbReference type="SAM" id="MobiDB-lite"/>
    </source>
</evidence>
<organism evidence="2 3">
    <name type="scientific">Photobacterium arenosum</name>
    <dbReference type="NCBI Taxonomy" id="2774143"/>
    <lineage>
        <taxon>Bacteria</taxon>
        <taxon>Pseudomonadati</taxon>
        <taxon>Pseudomonadota</taxon>
        <taxon>Gammaproteobacteria</taxon>
        <taxon>Vibrionales</taxon>
        <taxon>Vibrionaceae</taxon>
        <taxon>Photobacterium</taxon>
    </lineage>
</organism>
<dbReference type="Proteomes" id="UP000649768">
    <property type="component" value="Unassembled WGS sequence"/>
</dbReference>
<proteinExistence type="predicted"/>
<evidence type="ECO:0000313" key="3">
    <source>
        <dbReference type="Proteomes" id="UP000649768"/>
    </source>
</evidence>
<evidence type="ECO:0000313" key="2">
    <source>
        <dbReference type="EMBL" id="MBD8515160.1"/>
    </source>
</evidence>
<keyword evidence="3" id="KW-1185">Reference proteome</keyword>
<accession>A0ABR9BRG0</accession>
<protein>
    <submittedName>
        <fullName evidence="2">Adenine glycosylase</fullName>
    </submittedName>
</protein>
<feature type="compositionally biased region" description="Polar residues" evidence="1">
    <location>
        <begin position="135"/>
        <end position="152"/>
    </location>
</feature>
<dbReference type="InterPro" id="IPR057869">
    <property type="entry name" value="HP1_YO34"/>
</dbReference>
<feature type="region of interest" description="Disordered" evidence="1">
    <location>
        <begin position="125"/>
        <end position="155"/>
    </location>
</feature>